<reference evidence="1" key="1">
    <citation type="submission" date="2021-03" db="EMBL/GenBank/DDBJ databases">
        <title>Genomic Encyclopedia of Type Strains, Phase IV (KMG-IV): sequencing the most valuable type-strain genomes for metagenomic binning, comparative biology and taxonomic classification.</title>
        <authorList>
            <person name="Goeker M."/>
        </authorList>
    </citation>
    <scope>NUCLEOTIDE SEQUENCE</scope>
    <source>
        <strain evidence="1">DSM 107338</strain>
    </source>
</reference>
<dbReference type="Proteomes" id="UP001138793">
    <property type="component" value="Unassembled WGS sequence"/>
</dbReference>
<dbReference type="RefSeq" id="WP_149472709.1">
    <property type="nucleotide sequence ID" value="NZ_JAGGMB010000010.1"/>
</dbReference>
<evidence type="ECO:0000313" key="1">
    <source>
        <dbReference type="EMBL" id="MBP2078761.1"/>
    </source>
</evidence>
<sequence length="71" mass="8210">MKERYKQQLVMIVTNDNHYDLYEDSFISKLKASNSSKVITSYLAAINELLAEGNLNEVGLERLKQLRYLVS</sequence>
<evidence type="ECO:0000313" key="2">
    <source>
        <dbReference type="Proteomes" id="UP001138793"/>
    </source>
</evidence>
<comment type="caution">
    <text evidence="1">The sequence shown here is derived from an EMBL/GenBank/DDBJ whole genome shotgun (WGS) entry which is preliminary data.</text>
</comment>
<proteinExistence type="predicted"/>
<dbReference type="AlphaFoldDB" id="A0A9X1CD74"/>
<protein>
    <submittedName>
        <fullName evidence="1">Uncharacterized protein</fullName>
    </submittedName>
</protein>
<accession>A0A9X1CD74</accession>
<keyword evidence="2" id="KW-1185">Reference proteome</keyword>
<name>A0A9X1CD74_9BACI</name>
<gene>
    <name evidence="1" type="ORF">J2Z64_003029</name>
</gene>
<dbReference type="EMBL" id="JAGGMB010000010">
    <property type="protein sequence ID" value="MBP2078761.1"/>
    <property type="molecule type" value="Genomic_DNA"/>
</dbReference>
<organism evidence="1 2">
    <name type="scientific">Oceanobacillus polygoni</name>
    <dbReference type="NCBI Taxonomy" id="1235259"/>
    <lineage>
        <taxon>Bacteria</taxon>
        <taxon>Bacillati</taxon>
        <taxon>Bacillota</taxon>
        <taxon>Bacilli</taxon>
        <taxon>Bacillales</taxon>
        <taxon>Bacillaceae</taxon>
        <taxon>Oceanobacillus</taxon>
    </lineage>
</organism>